<comment type="subcellular location">
    <subcellularLocation>
        <location evidence="6">Cytoplasm</location>
    </subcellularLocation>
</comment>
<name>A0A8D4VTH5_9GAMM</name>
<keyword evidence="5 6" id="KW-0456">Lyase</keyword>
<feature type="domain" description="Orn/DAP/Arg decarboxylase 2 N-terminal" evidence="8">
    <location>
        <begin position="44"/>
        <end position="255"/>
    </location>
</feature>
<comment type="catalytic activity">
    <reaction evidence="6">
        <text>carboxyspermidine + H(+) = spermidine + CO2</text>
        <dbReference type="Rhea" id="RHEA:34095"/>
        <dbReference type="ChEBI" id="CHEBI:15378"/>
        <dbReference type="ChEBI" id="CHEBI:16526"/>
        <dbReference type="ChEBI" id="CHEBI:57834"/>
        <dbReference type="ChEBI" id="CHEBI:65072"/>
        <dbReference type="EC" id="4.1.1.96"/>
    </reaction>
</comment>
<evidence type="ECO:0000256" key="3">
    <source>
        <dbReference type="ARBA" id="ARBA00022898"/>
    </source>
</evidence>
<dbReference type="PIRSF" id="PIRSF038941">
    <property type="entry name" value="NspC"/>
    <property type="match status" value="1"/>
</dbReference>
<comment type="function">
    <text evidence="6">Catalyzes the decarboxylation of carboxynorspermidine and carboxyspermidine.</text>
</comment>
<protein>
    <recommendedName>
        <fullName evidence="6">Carboxynorspermidine/carboxyspermidine decarboxylase</fullName>
        <shortName evidence="6">CANS DC/CAS DC</shortName>
        <shortName evidence="6">CANSDC/CASDC</shortName>
        <ecNumber evidence="6">4.1.1.96</ecNumber>
    </recommendedName>
</protein>
<dbReference type="GO" id="GO:0009089">
    <property type="term" value="P:lysine biosynthetic process via diaminopimelate"/>
    <property type="evidence" value="ECO:0007669"/>
    <property type="project" value="TreeGrafter"/>
</dbReference>
<dbReference type="InterPro" id="IPR022643">
    <property type="entry name" value="De-COase2_C"/>
</dbReference>
<keyword evidence="6" id="KW-0620">Polyamine biosynthesis</keyword>
<dbReference type="PANTHER" id="PTHR43727:SF1">
    <property type="entry name" value="CARBOXYNORSPERMIDINE_CARBOXYSPERMIDINE DECARBOXYLASE"/>
    <property type="match status" value="1"/>
</dbReference>
<comment type="subunit">
    <text evidence="6">Homodimer.</text>
</comment>
<keyword evidence="4 6" id="KW-0745">Spermidine biosynthesis</keyword>
<evidence type="ECO:0000256" key="5">
    <source>
        <dbReference type="ARBA" id="ARBA00023239"/>
    </source>
</evidence>
<feature type="domain" description="Orn/DAP/Arg decarboxylase 2 C-terminal" evidence="7">
    <location>
        <begin position="21"/>
        <end position="343"/>
    </location>
</feature>
<dbReference type="GO" id="GO:0008836">
    <property type="term" value="F:diaminopimelate decarboxylase activity"/>
    <property type="evidence" value="ECO:0007669"/>
    <property type="project" value="TreeGrafter"/>
</dbReference>
<dbReference type="InterPro" id="IPR005730">
    <property type="entry name" value="Nsp_de-COase"/>
</dbReference>
<dbReference type="KEGG" id="moz:MoryE10_28350"/>
<comment type="cofactor">
    <cofactor evidence="1 6">
        <name>pyridoxal 5'-phosphate</name>
        <dbReference type="ChEBI" id="CHEBI:597326"/>
    </cofactor>
</comment>
<dbReference type="Pfam" id="PF00278">
    <property type="entry name" value="Orn_DAP_Arg_deC"/>
    <property type="match status" value="1"/>
</dbReference>
<keyword evidence="3 6" id="KW-0663">Pyridoxal phosphate</keyword>
<evidence type="ECO:0000259" key="8">
    <source>
        <dbReference type="Pfam" id="PF02784"/>
    </source>
</evidence>
<keyword evidence="2 6" id="KW-0210">Decarboxylase</keyword>
<evidence type="ECO:0000256" key="6">
    <source>
        <dbReference type="PIRNR" id="PIRNR038941"/>
    </source>
</evidence>
<reference evidence="9" key="1">
    <citation type="submission" date="2019-06" db="EMBL/GenBank/DDBJ databases">
        <title>Complete genome sequence of Methylogaea oryzae strain JCM16910.</title>
        <authorList>
            <person name="Asakawa S."/>
        </authorList>
    </citation>
    <scope>NUCLEOTIDE SEQUENCE</scope>
    <source>
        <strain evidence="9">E10</strain>
    </source>
</reference>
<dbReference type="EC" id="4.1.1.96" evidence="6"/>
<dbReference type="RefSeq" id="WP_221047438.1">
    <property type="nucleotide sequence ID" value="NZ_AP019782.1"/>
</dbReference>
<dbReference type="AlphaFoldDB" id="A0A8D4VTH5"/>
<dbReference type="Pfam" id="PF02784">
    <property type="entry name" value="Orn_Arg_deC_N"/>
    <property type="match status" value="1"/>
</dbReference>
<comment type="catalytic activity">
    <reaction evidence="6">
        <text>carboxynorspermidine + H(+) = norspermidine + CO2</text>
        <dbReference type="Rhea" id="RHEA:34099"/>
        <dbReference type="ChEBI" id="CHEBI:15378"/>
        <dbReference type="ChEBI" id="CHEBI:16526"/>
        <dbReference type="ChEBI" id="CHEBI:57920"/>
        <dbReference type="ChEBI" id="CHEBI:65070"/>
        <dbReference type="EC" id="4.1.1.96"/>
    </reaction>
</comment>
<dbReference type="EMBL" id="AP019782">
    <property type="protein sequence ID" value="BBL72229.1"/>
    <property type="molecule type" value="Genomic_DNA"/>
</dbReference>
<dbReference type="Proteomes" id="UP000824988">
    <property type="component" value="Chromosome"/>
</dbReference>
<dbReference type="PANTHER" id="PTHR43727">
    <property type="entry name" value="DIAMINOPIMELATE DECARBOXYLASE"/>
    <property type="match status" value="1"/>
</dbReference>
<proteinExistence type="inferred from homology"/>
<organism evidence="9 10">
    <name type="scientific">Methylogaea oryzae</name>
    <dbReference type="NCBI Taxonomy" id="1295382"/>
    <lineage>
        <taxon>Bacteria</taxon>
        <taxon>Pseudomonadati</taxon>
        <taxon>Pseudomonadota</taxon>
        <taxon>Gammaproteobacteria</taxon>
        <taxon>Methylococcales</taxon>
        <taxon>Methylococcaceae</taxon>
        <taxon>Methylogaea</taxon>
    </lineage>
</organism>
<evidence type="ECO:0000259" key="7">
    <source>
        <dbReference type="Pfam" id="PF00278"/>
    </source>
</evidence>
<evidence type="ECO:0000256" key="1">
    <source>
        <dbReference type="ARBA" id="ARBA00001933"/>
    </source>
</evidence>
<gene>
    <name evidence="9" type="ORF">MoryE10_28350</name>
</gene>
<accession>A0A8D4VTH5</accession>
<comment type="similarity">
    <text evidence="6">Belongs to the Orn/Lys/Arg decarboxylase class-II family. NspC subfamily.</text>
</comment>
<keyword evidence="10" id="KW-1185">Reference proteome</keyword>
<evidence type="ECO:0000256" key="2">
    <source>
        <dbReference type="ARBA" id="ARBA00022793"/>
    </source>
</evidence>
<evidence type="ECO:0000256" key="4">
    <source>
        <dbReference type="ARBA" id="ARBA00023066"/>
    </source>
</evidence>
<evidence type="ECO:0000313" key="9">
    <source>
        <dbReference type="EMBL" id="BBL72229.1"/>
    </source>
</evidence>
<sequence>MPSAAILPSWSQQPGLETPAFVYDERLIEGKLAVLRQGTQGSGLKVLYSIKALPFRPLLELVRPWVEGFSVSSLFEARLAAEVLAGRGDLHLTSPGLRLEDAAELAEPGLRIGFNSLGQWQRLHPLLRGRASCGLRINPEISFLDDARYDPCRPHSKLGVPLSQVAALGDARPQGVQGIHFHTVFQARDFAPLRQTVARIEAALGDWLAGLQWINLGGGYTWDTPEDLAGLVEVAQGLRRRWDVEVLFEPGKAVVGEAGCLAARVLDVFDSGGKTVAVLDTSVNHNPEVFEYQRRPALLNEAPGGVHNVILAGGTCLAGDVFGEYRLAGPPRPGDLMVFANVGAYSLIKANRFNGHNLPSIYALDGDGCLQPRKGYGYEDYRRQWSA</sequence>
<dbReference type="InterPro" id="IPR022644">
    <property type="entry name" value="De-COase2_N"/>
</dbReference>
<evidence type="ECO:0000313" key="10">
    <source>
        <dbReference type="Proteomes" id="UP000824988"/>
    </source>
</evidence>
<keyword evidence="6" id="KW-0963">Cytoplasm</keyword>